<comment type="caution">
    <text evidence="6">The sequence shown here is derived from an EMBL/GenBank/DDBJ whole genome shotgun (WGS) entry which is preliminary data.</text>
</comment>
<keyword evidence="4" id="KW-0175">Coiled coil</keyword>
<protein>
    <submittedName>
        <fullName evidence="6">Uncharacterized protein</fullName>
    </submittedName>
</protein>
<evidence type="ECO:0000256" key="2">
    <source>
        <dbReference type="ARBA" id="ARBA00022574"/>
    </source>
</evidence>
<dbReference type="GO" id="GO:0045504">
    <property type="term" value="F:dynein heavy chain binding"/>
    <property type="evidence" value="ECO:0007669"/>
    <property type="project" value="TreeGrafter"/>
</dbReference>
<dbReference type="PANTHER" id="PTHR12442">
    <property type="entry name" value="DYNEIN INTERMEDIATE CHAIN"/>
    <property type="match status" value="1"/>
</dbReference>
<feature type="coiled-coil region" evidence="4">
    <location>
        <begin position="2"/>
        <end position="29"/>
    </location>
</feature>
<keyword evidence="1" id="KW-0963">Cytoplasm</keyword>
<dbReference type="Gene3D" id="2.130.10.10">
    <property type="entry name" value="YVTN repeat-like/Quinoprotein amine dehydrogenase"/>
    <property type="match status" value="1"/>
</dbReference>
<organism evidence="6 7">
    <name type="scientific">Candida theae</name>
    <dbReference type="NCBI Taxonomy" id="1198502"/>
    <lineage>
        <taxon>Eukaryota</taxon>
        <taxon>Fungi</taxon>
        <taxon>Dikarya</taxon>
        <taxon>Ascomycota</taxon>
        <taxon>Saccharomycotina</taxon>
        <taxon>Pichiomycetes</taxon>
        <taxon>Debaryomycetaceae</taxon>
        <taxon>Candida/Lodderomyces clade</taxon>
        <taxon>Candida</taxon>
    </lineage>
</organism>
<dbReference type="Proteomes" id="UP001204833">
    <property type="component" value="Unassembled WGS sequence"/>
</dbReference>
<name>A0AAD5BGX0_9ASCO</name>
<dbReference type="InterPro" id="IPR036322">
    <property type="entry name" value="WD40_repeat_dom_sf"/>
</dbReference>
<keyword evidence="2" id="KW-0853">WD repeat</keyword>
<reference evidence="6 7" key="1">
    <citation type="journal article" date="2022" name="DNA Res.">
        <title>Genome analysis of five recently described species of the CUG-Ser clade uncovers Candida theae as a new hybrid lineage with pathogenic potential in the Candida parapsilosis species complex.</title>
        <authorList>
            <person name="Mixao V."/>
            <person name="Del Olmo V."/>
            <person name="Hegedusova E."/>
            <person name="Saus E."/>
            <person name="Pryszcz L."/>
            <person name="Cillingova A."/>
            <person name="Nosek J."/>
            <person name="Gabaldon T."/>
        </authorList>
    </citation>
    <scope>NUCLEOTIDE SEQUENCE [LARGE SCALE GENOMIC DNA]</scope>
    <source>
        <strain evidence="6 7">CBS 12239</strain>
    </source>
</reference>
<evidence type="ECO:0000256" key="1">
    <source>
        <dbReference type="ARBA" id="ARBA00022490"/>
    </source>
</evidence>
<dbReference type="GO" id="GO:0045503">
    <property type="term" value="F:dynein light chain binding"/>
    <property type="evidence" value="ECO:0007669"/>
    <property type="project" value="TreeGrafter"/>
</dbReference>
<gene>
    <name evidence="6" type="ORF">KGF57_001575</name>
</gene>
<sequence>MSEERQQLLEQKRKRLQELKQRRNAQTFTQVFEKPEGRHFGVSVGTQTTNEHQSNSERVIPVAPTSSESQSRRVDPQVTKFDVGIQVASSADAEVDESNDEKKTRLVVLSPPISKKEISTHELNDALLKSIKLINQLQIHHLVDLNEEKVESRPNTSFVVESHLFKLDRRITDVDVSSHKKDQFVVSFAKSSTENYDAIVFDQVRGKLVPINYLTCIPAVSKIGFDVNSPNRVIGSSSNGGLCIWETHTTSLMHSPTLSTPSTFLIAKRDWIPHLDALVLLQPLKLDTNECILTMSKEGVLNIWSSNVLSRPKYSIKLCDDESKKVRISKALYLGSEALIGEINQSALKMVLAGFDGKLYNESWSLIHEDEHESVINSLETVGKNLVITAHSDWNLRLWKEEQVAPFKVISTAYVVNYIVKRPHMDYQFITVGTFKQKFHVDFWDLSKKVYAPLLKIVEEVEPVLGVKFTGRNGILIVKKMSLSLHLTNEDYNWQLSKNSFDKGL</sequence>
<dbReference type="SUPFAM" id="SSF50978">
    <property type="entry name" value="WD40 repeat-like"/>
    <property type="match status" value="1"/>
</dbReference>
<dbReference type="GO" id="GO:0005868">
    <property type="term" value="C:cytoplasmic dynein complex"/>
    <property type="evidence" value="ECO:0007669"/>
    <property type="project" value="TreeGrafter"/>
</dbReference>
<keyword evidence="7" id="KW-1185">Reference proteome</keyword>
<dbReference type="PANTHER" id="PTHR12442:SF22">
    <property type="entry name" value="CYTOPLASMIC DYNEIN 1 INTERMEDIATE CHAIN-RELATED"/>
    <property type="match status" value="1"/>
</dbReference>
<dbReference type="InterPro" id="IPR015943">
    <property type="entry name" value="WD40/YVTN_repeat-like_dom_sf"/>
</dbReference>
<accession>A0AAD5BGX0</accession>
<proteinExistence type="predicted"/>
<evidence type="ECO:0000313" key="7">
    <source>
        <dbReference type="Proteomes" id="UP001204833"/>
    </source>
</evidence>
<evidence type="ECO:0000256" key="4">
    <source>
        <dbReference type="SAM" id="Coils"/>
    </source>
</evidence>
<feature type="compositionally biased region" description="Polar residues" evidence="5">
    <location>
        <begin position="44"/>
        <end position="57"/>
    </location>
</feature>
<evidence type="ECO:0000256" key="5">
    <source>
        <dbReference type="SAM" id="MobiDB-lite"/>
    </source>
</evidence>
<evidence type="ECO:0000256" key="3">
    <source>
        <dbReference type="ARBA" id="ARBA00022737"/>
    </source>
</evidence>
<evidence type="ECO:0000313" key="6">
    <source>
        <dbReference type="EMBL" id="KAI5961947.1"/>
    </source>
</evidence>
<dbReference type="GO" id="GO:0010970">
    <property type="term" value="P:transport along microtubule"/>
    <property type="evidence" value="ECO:0007669"/>
    <property type="project" value="TreeGrafter"/>
</dbReference>
<feature type="region of interest" description="Disordered" evidence="5">
    <location>
        <begin position="34"/>
        <end position="76"/>
    </location>
</feature>
<keyword evidence="3" id="KW-0677">Repeat</keyword>
<dbReference type="GeneID" id="76149634"/>
<dbReference type="RefSeq" id="XP_051609921.1">
    <property type="nucleotide sequence ID" value="XM_051750794.1"/>
</dbReference>
<dbReference type="InterPro" id="IPR050687">
    <property type="entry name" value="Dynein_IC"/>
</dbReference>
<dbReference type="EMBL" id="JAIHNG010000070">
    <property type="protein sequence ID" value="KAI5961947.1"/>
    <property type="molecule type" value="Genomic_DNA"/>
</dbReference>
<dbReference type="AlphaFoldDB" id="A0AAD5BGX0"/>